<feature type="compositionally biased region" description="Low complexity" evidence="2">
    <location>
        <begin position="218"/>
        <end position="229"/>
    </location>
</feature>
<feature type="coiled-coil region" evidence="1">
    <location>
        <begin position="78"/>
        <end position="112"/>
    </location>
</feature>
<feature type="region of interest" description="Disordered" evidence="2">
    <location>
        <begin position="376"/>
        <end position="397"/>
    </location>
</feature>
<organism evidence="3">
    <name type="scientific">Phaeomonas parva</name>
    <dbReference type="NCBI Taxonomy" id="124430"/>
    <lineage>
        <taxon>Eukaryota</taxon>
        <taxon>Sar</taxon>
        <taxon>Stramenopiles</taxon>
        <taxon>Ochrophyta</taxon>
        <taxon>Pinguiophyceae</taxon>
        <taxon>Pinguiochrysidales</taxon>
        <taxon>Pinguiochrysidaceae</taxon>
        <taxon>Phaeomonas</taxon>
    </lineage>
</organism>
<dbReference type="AlphaFoldDB" id="A0A7S1XZ31"/>
<dbReference type="EMBL" id="HBGJ01040331">
    <property type="protein sequence ID" value="CAD9267000.1"/>
    <property type="molecule type" value="Transcribed_RNA"/>
</dbReference>
<evidence type="ECO:0000256" key="2">
    <source>
        <dbReference type="SAM" id="MobiDB-lite"/>
    </source>
</evidence>
<evidence type="ECO:0000256" key="1">
    <source>
        <dbReference type="SAM" id="Coils"/>
    </source>
</evidence>
<protein>
    <submittedName>
        <fullName evidence="3">Uncharacterized protein</fullName>
    </submittedName>
</protein>
<accession>A0A7S1XZ31</accession>
<feature type="region of interest" description="Disordered" evidence="2">
    <location>
        <begin position="1"/>
        <end position="40"/>
    </location>
</feature>
<gene>
    <name evidence="3" type="ORF">PPAR1163_LOCUS25426</name>
</gene>
<feature type="region of interest" description="Disordered" evidence="2">
    <location>
        <begin position="218"/>
        <end position="302"/>
    </location>
</feature>
<name>A0A7S1XZ31_9STRA</name>
<feature type="region of interest" description="Disordered" evidence="2">
    <location>
        <begin position="523"/>
        <end position="542"/>
    </location>
</feature>
<feature type="compositionally biased region" description="Pro residues" evidence="2">
    <location>
        <begin position="7"/>
        <end position="20"/>
    </location>
</feature>
<proteinExistence type="predicted"/>
<feature type="compositionally biased region" description="Acidic residues" evidence="2">
    <location>
        <begin position="273"/>
        <end position="282"/>
    </location>
</feature>
<evidence type="ECO:0000313" key="3">
    <source>
        <dbReference type="EMBL" id="CAD9267000.1"/>
    </source>
</evidence>
<reference evidence="3" key="1">
    <citation type="submission" date="2021-01" db="EMBL/GenBank/DDBJ databases">
        <authorList>
            <person name="Corre E."/>
            <person name="Pelletier E."/>
            <person name="Niang G."/>
            <person name="Scheremetjew M."/>
            <person name="Finn R."/>
            <person name="Kale V."/>
            <person name="Holt S."/>
            <person name="Cochrane G."/>
            <person name="Meng A."/>
            <person name="Brown T."/>
            <person name="Cohen L."/>
        </authorList>
    </citation>
    <scope>NUCLEOTIDE SEQUENCE</scope>
    <source>
        <strain evidence="3">CCMP2877</strain>
    </source>
</reference>
<keyword evidence="1" id="KW-0175">Coiled coil</keyword>
<sequence>MAERSPTVPPEEQPGVPPAEQPDDAAAEEPRQLEGPGEGAKVMDSVLSMQAAAFEGLMGMMMRKVEESQKELAHNFMLQMEERDRLVQEAIAQQLEERDRQLEEKLNHIEARAAGAASGALSGNNWDAIKEDLFEAVYGDLPSQLEGTVVEAMNGLNGRVVELEARMIDQIAVEKQELAHADRRGSDVLQARYPTFQQIPAPKALIESMLFQLGAPSDASTAATSTSVDTETEVDDGPSGDVAATPPEDPGSADSKEEEPPASAVEGEAQTEAADEKDDEDTAPVSEAIAPKRTSSTSSLTAHAIRNSIMKGSDRPGSQHEQHSLLSELPMFSELHQARRTSQLGKALGNTDAMVAARVTRLEAFLKVSECQEEFSSNQETLTPSKPAADGDSYEKEEQESKVTLLDILQSRADVLKERDAELQANALSLPKDLDALVDAILDRQEFTRIEEKISFVSDTFDIHEQRLSSLGDLVQTVSQRDEESSAALEKCVEDLNKRVWEQHENAQEAAVKLAELEAEREASTLARHGSSSSNNAEGTALERSLGQAGAYASEVMSTIMMVRSDRTTSQILKKEKHLGSALENMDNEIQRFLEACPASKISEICEVIALPDGPVRKSDTELAQTVAAAVTGILDVSRALLSIIQSLAEARDMGLLETQAKPLLTKLGYHLYVIKGNLMPLGLLWYDFEQNVAKQKDTLAERVGSLMKVSEDLAGMRLEQHATRATLSEFKESVEDMIAEVKTGDSTTVVIDGLETRMKGVLAKVAAIREELTSKVSNDDVESSLSSLEGYLKRSIAENPELDRLKMQLRRKADKQHLYNLQNELSSKDQAMNSLLTDQSPMLMAQKCLSCNRPFAKGQPVGHNNITGTGGVSWHPPNTDGITREVLNTDVPISETKRRGDLNAKVTPSRMMAGGPLPNIRDSGAPRQMRQQIMDPRALFTGDTNAAGADAGWVVSKHPRFMPPIKGGHLQTNPNGAKGAPL</sequence>